<dbReference type="KEGG" id="hdi:HDIA_1780"/>
<dbReference type="OrthoDB" id="4954742at2"/>
<keyword evidence="2" id="KW-1185">Reference proteome</keyword>
<dbReference type="EC" id="3.6.1.63" evidence="1"/>
<dbReference type="GO" id="GO:0016301">
    <property type="term" value="F:kinase activity"/>
    <property type="evidence" value="ECO:0007669"/>
    <property type="project" value="UniProtKB-KW"/>
</dbReference>
<dbReference type="PIRSF" id="PIRSF033328">
    <property type="entry name" value="Phest_Mll4975"/>
    <property type="match status" value="1"/>
</dbReference>
<dbReference type="Gene3D" id="3.90.1140.10">
    <property type="entry name" value="Cyclic phosphodiesterase"/>
    <property type="match status" value="1"/>
</dbReference>
<keyword evidence="1" id="KW-0378">Hydrolase</keyword>
<protein>
    <submittedName>
        <fullName evidence="1">Ribose 1,5-bisphosphate phosphokinase PhnN</fullName>
        <ecNumber evidence="1">3.6.1.63</ecNumber>
    </submittedName>
</protein>
<gene>
    <name evidence="1" type="primary">phnN1</name>
    <name evidence="1" type="ORF">HDIA_1780</name>
</gene>
<sequence length="255" mass="28379">MRTGPHQPASAAQGPAAGASWRYALYYLPPKDHALTRRAAEWFGRDPFTGEDVETPALDAMDPARIAFFRAVPRRYGFHATLKAPFRLADGATEADLVAEATAFAARTRPFSIQRLEIERLKNFFALRPAETEAELDRMAGDVVGTFEPFRAPLSDAEIERRSETLSGRAELGNLQRWGYPYVFDTFRFHMTLTGPVAEKDFDEVSRALDEQFSKALSAPIPVAGLALCVEPEPNAPFRMHSYFAFSQDGTTTRA</sequence>
<accession>A0A2C9D6F1</accession>
<dbReference type="InterPro" id="IPR009389">
    <property type="entry name" value="DUF1045"/>
</dbReference>
<name>A0A2C9D6F1_9HYPH</name>
<evidence type="ECO:0000313" key="2">
    <source>
        <dbReference type="Proteomes" id="UP000223606"/>
    </source>
</evidence>
<dbReference type="EMBL" id="LT960614">
    <property type="protein sequence ID" value="SON55321.1"/>
    <property type="molecule type" value="Genomic_DNA"/>
</dbReference>
<dbReference type="Proteomes" id="UP000223606">
    <property type="component" value="Chromosome 1"/>
</dbReference>
<dbReference type="Pfam" id="PF06299">
    <property type="entry name" value="DUF1045"/>
    <property type="match status" value="1"/>
</dbReference>
<evidence type="ECO:0000313" key="1">
    <source>
        <dbReference type="EMBL" id="SON55321.1"/>
    </source>
</evidence>
<organism evidence="1 2">
    <name type="scientific">Hartmannibacter diazotrophicus</name>
    <dbReference type="NCBI Taxonomy" id="1482074"/>
    <lineage>
        <taxon>Bacteria</taxon>
        <taxon>Pseudomonadati</taxon>
        <taxon>Pseudomonadota</taxon>
        <taxon>Alphaproteobacteria</taxon>
        <taxon>Hyphomicrobiales</taxon>
        <taxon>Pleomorphomonadaceae</taxon>
        <taxon>Hartmannibacter</taxon>
    </lineage>
</organism>
<proteinExistence type="predicted"/>
<dbReference type="RefSeq" id="WP_099555846.1">
    <property type="nucleotide sequence ID" value="NZ_LT960614.1"/>
</dbReference>
<dbReference type="GO" id="GO:0016787">
    <property type="term" value="F:hydrolase activity"/>
    <property type="evidence" value="ECO:0007669"/>
    <property type="project" value="UniProtKB-KW"/>
</dbReference>
<keyword evidence="1" id="KW-0418">Kinase</keyword>
<dbReference type="NCBIfam" id="TIGR03223">
    <property type="entry name" value="Phn_opern_protn"/>
    <property type="match status" value="1"/>
</dbReference>
<reference evidence="2" key="1">
    <citation type="submission" date="2017-09" db="EMBL/GenBank/DDBJ databases">
        <title>Genome sequence of Nannocystis excedens DSM 71.</title>
        <authorList>
            <person name="Blom J."/>
        </authorList>
    </citation>
    <scope>NUCLEOTIDE SEQUENCE [LARGE SCALE GENOMIC DNA]</scope>
    <source>
        <strain evidence="2">type strain: E19</strain>
    </source>
</reference>
<dbReference type="AlphaFoldDB" id="A0A2C9D6F1"/>
<keyword evidence="1" id="KW-0808">Transferase</keyword>